<feature type="compositionally biased region" description="Basic and acidic residues" evidence="1">
    <location>
        <begin position="98"/>
        <end position="118"/>
    </location>
</feature>
<accession>A0A427A6Y5</accession>
<reference evidence="2 3" key="1">
    <citation type="journal article" date="2014" name="Agronomy (Basel)">
        <title>A Draft Genome Sequence for Ensete ventricosum, the Drought-Tolerant Tree Against Hunger.</title>
        <authorList>
            <person name="Harrison J."/>
            <person name="Moore K.A."/>
            <person name="Paszkiewicz K."/>
            <person name="Jones T."/>
            <person name="Grant M."/>
            <person name="Ambacheew D."/>
            <person name="Muzemil S."/>
            <person name="Studholme D.J."/>
        </authorList>
    </citation>
    <scope>NUCLEOTIDE SEQUENCE [LARGE SCALE GENOMIC DNA]</scope>
</reference>
<proteinExistence type="predicted"/>
<dbReference type="AlphaFoldDB" id="A0A427A6Y5"/>
<protein>
    <submittedName>
        <fullName evidence="2">Uncharacterized protein</fullName>
    </submittedName>
</protein>
<evidence type="ECO:0000256" key="1">
    <source>
        <dbReference type="SAM" id="MobiDB-lite"/>
    </source>
</evidence>
<evidence type="ECO:0000313" key="3">
    <source>
        <dbReference type="Proteomes" id="UP000287651"/>
    </source>
</evidence>
<organism evidence="2 3">
    <name type="scientific">Ensete ventricosum</name>
    <name type="common">Abyssinian banana</name>
    <name type="synonym">Musa ensete</name>
    <dbReference type="NCBI Taxonomy" id="4639"/>
    <lineage>
        <taxon>Eukaryota</taxon>
        <taxon>Viridiplantae</taxon>
        <taxon>Streptophyta</taxon>
        <taxon>Embryophyta</taxon>
        <taxon>Tracheophyta</taxon>
        <taxon>Spermatophyta</taxon>
        <taxon>Magnoliopsida</taxon>
        <taxon>Liliopsida</taxon>
        <taxon>Zingiberales</taxon>
        <taxon>Musaceae</taxon>
        <taxon>Ensete</taxon>
    </lineage>
</organism>
<name>A0A427A6Y5_ENSVE</name>
<gene>
    <name evidence="2" type="ORF">B296_00014880</name>
</gene>
<sequence>MVGSATNPRAVRQVVFSVSADSNSGVSSDQTTVFAAVSSDGGSMAGTDFGCREDVQRLLAEKMKGKNKTDYKAAVKSYENEREARVAAENSRDALSTDLERVTQEKKRISDQVHYSLE</sequence>
<evidence type="ECO:0000313" key="2">
    <source>
        <dbReference type="EMBL" id="RRT71963.1"/>
    </source>
</evidence>
<dbReference type="Proteomes" id="UP000287651">
    <property type="component" value="Unassembled WGS sequence"/>
</dbReference>
<comment type="caution">
    <text evidence="2">The sequence shown here is derived from an EMBL/GenBank/DDBJ whole genome shotgun (WGS) entry which is preliminary data.</text>
</comment>
<feature type="region of interest" description="Disordered" evidence="1">
    <location>
        <begin position="97"/>
        <end position="118"/>
    </location>
</feature>
<dbReference type="EMBL" id="AMZH03003553">
    <property type="protein sequence ID" value="RRT71963.1"/>
    <property type="molecule type" value="Genomic_DNA"/>
</dbReference>